<keyword evidence="4" id="KW-1133">Transmembrane helix</keyword>
<dbReference type="InterPro" id="IPR032689">
    <property type="entry name" value="TraG-D_C"/>
</dbReference>
<evidence type="ECO:0000256" key="4">
    <source>
        <dbReference type="ARBA" id="ARBA00022989"/>
    </source>
</evidence>
<feature type="domain" description="TraD/TraG TraM recognition site" evidence="6">
    <location>
        <begin position="34"/>
        <end position="133"/>
    </location>
</feature>
<comment type="subcellular location">
    <subcellularLocation>
        <location evidence="1">Cell membrane</location>
        <topology evidence="1">Multi-pass membrane protein</topology>
    </subcellularLocation>
</comment>
<protein>
    <submittedName>
        <fullName evidence="7">TraM recognition site of TraD and TraG</fullName>
    </submittedName>
</protein>
<evidence type="ECO:0000313" key="7">
    <source>
        <dbReference type="EMBL" id="VYT24350.1"/>
    </source>
</evidence>
<dbReference type="InterPro" id="IPR027417">
    <property type="entry name" value="P-loop_NTPase"/>
</dbReference>
<dbReference type="EMBL" id="CACRSQ010000007">
    <property type="protein sequence ID" value="VYT24350.1"/>
    <property type="molecule type" value="Genomic_DNA"/>
</dbReference>
<dbReference type="Pfam" id="PF12696">
    <property type="entry name" value="TraG-D_C"/>
    <property type="match status" value="1"/>
</dbReference>
<dbReference type="GO" id="GO:0005886">
    <property type="term" value="C:plasma membrane"/>
    <property type="evidence" value="ECO:0007669"/>
    <property type="project" value="UniProtKB-SubCell"/>
</dbReference>
<keyword evidence="2" id="KW-1003">Cell membrane</keyword>
<organism evidence="7">
    <name type="scientific">Anaerostipes caccae</name>
    <dbReference type="NCBI Taxonomy" id="105841"/>
    <lineage>
        <taxon>Bacteria</taxon>
        <taxon>Bacillati</taxon>
        <taxon>Bacillota</taxon>
        <taxon>Clostridia</taxon>
        <taxon>Lachnospirales</taxon>
        <taxon>Lachnospiraceae</taxon>
        <taxon>Anaerostipes</taxon>
    </lineage>
</organism>
<dbReference type="PANTHER" id="PTHR37937:SF1">
    <property type="entry name" value="CONJUGATIVE TRANSFER: DNA TRANSPORT"/>
    <property type="match status" value="1"/>
</dbReference>
<keyword evidence="5" id="KW-0472">Membrane</keyword>
<dbReference type="AlphaFoldDB" id="A0A6N2V2W9"/>
<reference evidence="7" key="1">
    <citation type="submission" date="2019-11" db="EMBL/GenBank/DDBJ databases">
        <authorList>
            <person name="Feng L."/>
        </authorList>
    </citation>
    <scope>NUCLEOTIDE SEQUENCE</scope>
    <source>
        <strain evidence="7">AcaccaeLFYP115</strain>
    </source>
</reference>
<accession>A0A6N2V2W9</accession>
<keyword evidence="3" id="KW-0812">Transmembrane</keyword>
<sequence length="315" mass="35846">MGNYHARCGAGEKPEAAVPEVYLLPFALPDDYCSLLSTMRSREISSIIIIQNLAQIKALFEKTWEVIPGNCDTLVYLGGNEQSTHDYISKMLGKATVDKRSSGETRGKNGSSSRNFDVLGRELLTPDEARKLDNKKCLIFIRGFDPIVDSKYNTPAHPLFKETFDGGAPPYHHTPIREKSTVPACELLNRQSFEYYERQRDQGLNVQIDEITLDELLSLQEPDMPAKIFSEDELKKNRKITEIENIEKQDLGQITEEQFNEMLINNDYTLEQLEEIRLGLVGGLSYQDILTYFKSDKSAGQMREIREQLTGHQES</sequence>
<evidence type="ECO:0000256" key="2">
    <source>
        <dbReference type="ARBA" id="ARBA00022475"/>
    </source>
</evidence>
<dbReference type="InterPro" id="IPR051539">
    <property type="entry name" value="T4SS-coupling_protein"/>
</dbReference>
<proteinExistence type="predicted"/>
<dbReference type="Gene3D" id="3.40.50.300">
    <property type="entry name" value="P-loop containing nucleotide triphosphate hydrolases"/>
    <property type="match status" value="1"/>
</dbReference>
<evidence type="ECO:0000256" key="1">
    <source>
        <dbReference type="ARBA" id="ARBA00004651"/>
    </source>
</evidence>
<evidence type="ECO:0000259" key="6">
    <source>
        <dbReference type="Pfam" id="PF12696"/>
    </source>
</evidence>
<evidence type="ECO:0000256" key="5">
    <source>
        <dbReference type="ARBA" id="ARBA00023136"/>
    </source>
</evidence>
<dbReference type="PANTHER" id="PTHR37937">
    <property type="entry name" value="CONJUGATIVE TRANSFER: DNA TRANSPORT"/>
    <property type="match status" value="1"/>
</dbReference>
<name>A0A6N2V2W9_9FIRM</name>
<dbReference type="SUPFAM" id="SSF52540">
    <property type="entry name" value="P-loop containing nucleoside triphosphate hydrolases"/>
    <property type="match status" value="1"/>
</dbReference>
<gene>
    <name evidence="7" type="ORF">ACLFYP115_02233</name>
</gene>
<evidence type="ECO:0000256" key="3">
    <source>
        <dbReference type="ARBA" id="ARBA00022692"/>
    </source>
</evidence>